<dbReference type="RefSeq" id="XP_024715855.1">
    <property type="nucleotide sequence ID" value="XM_024856256.1"/>
</dbReference>
<proteinExistence type="predicted"/>
<evidence type="ECO:0000313" key="2">
    <source>
        <dbReference type="Proteomes" id="UP000241107"/>
    </source>
</evidence>
<gene>
    <name evidence="1" type="ORF">C7M61_000829</name>
</gene>
<dbReference type="AlphaFoldDB" id="A0A2P7YYX6"/>
<keyword evidence="2" id="KW-1185">Reference proteome</keyword>
<protein>
    <submittedName>
        <fullName evidence="1">Uncharacterized protein</fullName>
    </submittedName>
</protein>
<dbReference type="GeneID" id="36564221"/>
<accession>A0A2P7YYX6</accession>
<organism evidence="1 2">
    <name type="scientific">Candidozyma pseudohaemuli</name>
    <dbReference type="NCBI Taxonomy" id="418784"/>
    <lineage>
        <taxon>Eukaryota</taxon>
        <taxon>Fungi</taxon>
        <taxon>Dikarya</taxon>
        <taxon>Ascomycota</taxon>
        <taxon>Saccharomycotina</taxon>
        <taxon>Pichiomycetes</taxon>
        <taxon>Metschnikowiaceae</taxon>
        <taxon>Candidozyma</taxon>
    </lineage>
</organism>
<comment type="caution">
    <text evidence="1">The sequence shown here is derived from an EMBL/GenBank/DDBJ whole genome shotgun (WGS) entry which is preliminary data.</text>
</comment>
<dbReference type="Proteomes" id="UP000241107">
    <property type="component" value="Unassembled WGS sequence"/>
</dbReference>
<evidence type="ECO:0000313" key="1">
    <source>
        <dbReference type="EMBL" id="PSK41156.1"/>
    </source>
</evidence>
<sequence length="291" mass="33646">MLKFAKVNNPTHGITGNETVSTVSITVKSQSVDLIPLLRASFYYEATDFNGLDELLQEAKGASFWIQLTKGDSKLTFDSTNRSYCDLHLSKDDFFHNNYIYRYLKFKEHKPVKQSIHTETYFTASASYPTPKQLKYGRDVSVLISRVFSDASIKVSLNRDIQSLAKFRCNYDVLSGHIPHNSDLRPLAKDPSLEPHEFYEYWSLLHMNKIPKIEPNEYERITSMYEVPYRDELENSEENGNDVSLMFTKNVHPEVLQLILQHQDILSVLYSRGKDTGLITKLPNGIYKWEN</sequence>
<dbReference type="EMBL" id="PYFQ01000001">
    <property type="protein sequence ID" value="PSK41156.1"/>
    <property type="molecule type" value="Genomic_DNA"/>
</dbReference>
<dbReference type="OrthoDB" id="4086412at2759"/>
<dbReference type="VEuPathDB" id="FungiDB:C7M61_000829"/>
<reference evidence="1 2" key="1">
    <citation type="submission" date="2018-03" db="EMBL/GenBank/DDBJ databases">
        <title>Candida pseudohaemulonii genome assembly and annotation.</title>
        <authorList>
            <person name="Munoz J.F."/>
            <person name="Gade L.G."/>
            <person name="Chow N.A."/>
            <person name="Litvintseva A.P."/>
            <person name="Loparev V.N."/>
            <person name="Cuomo C.A."/>
        </authorList>
    </citation>
    <scope>NUCLEOTIDE SEQUENCE [LARGE SCALE GENOMIC DNA]</scope>
    <source>
        <strain evidence="1 2">B12108</strain>
    </source>
</reference>
<name>A0A2P7YYX6_9ASCO</name>